<reference evidence="1" key="2">
    <citation type="journal article" date="2024" name="Plant">
        <title>Genomic evolution and insights into agronomic trait innovations of Sesamum species.</title>
        <authorList>
            <person name="Miao H."/>
            <person name="Wang L."/>
            <person name="Qu L."/>
            <person name="Liu H."/>
            <person name="Sun Y."/>
            <person name="Le M."/>
            <person name="Wang Q."/>
            <person name="Wei S."/>
            <person name="Zheng Y."/>
            <person name="Lin W."/>
            <person name="Duan Y."/>
            <person name="Cao H."/>
            <person name="Xiong S."/>
            <person name="Wang X."/>
            <person name="Wei L."/>
            <person name="Li C."/>
            <person name="Ma Q."/>
            <person name="Ju M."/>
            <person name="Zhao R."/>
            <person name="Li G."/>
            <person name="Mu C."/>
            <person name="Tian Q."/>
            <person name="Mei H."/>
            <person name="Zhang T."/>
            <person name="Gao T."/>
            <person name="Zhang H."/>
        </authorList>
    </citation>
    <scope>NUCLEOTIDE SEQUENCE</scope>
    <source>
        <strain evidence="1">G01</strain>
    </source>
</reference>
<dbReference type="EMBL" id="JACGWK010001745">
    <property type="protein sequence ID" value="KAL0283166.1"/>
    <property type="molecule type" value="Genomic_DNA"/>
</dbReference>
<dbReference type="PANTHER" id="PTHR34222:SF99">
    <property type="entry name" value="PROTEIN, PUTATIVE-RELATED"/>
    <property type="match status" value="1"/>
</dbReference>
<name>A0AAW2IMV9_9LAMI</name>
<comment type="caution">
    <text evidence="1">The sequence shown here is derived from an EMBL/GenBank/DDBJ whole genome shotgun (WGS) entry which is preliminary data.</text>
</comment>
<gene>
    <name evidence="1" type="ORF">Sangu_2906200</name>
</gene>
<reference evidence="1" key="1">
    <citation type="submission" date="2020-06" db="EMBL/GenBank/DDBJ databases">
        <authorList>
            <person name="Li T."/>
            <person name="Hu X."/>
            <person name="Zhang T."/>
            <person name="Song X."/>
            <person name="Zhang H."/>
            <person name="Dai N."/>
            <person name="Sheng W."/>
            <person name="Hou X."/>
            <person name="Wei L."/>
        </authorList>
    </citation>
    <scope>NUCLEOTIDE SEQUENCE</scope>
    <source>
        <strain evidence="1">G01</strain>
        <tissue evidence="1">Leaf</tissue>
    </source>
</reference>
<protein>
    <submittedName>
        <fullName evidence="1">Uncharacterized protein</fullName>
    </submittedName>
</protein>
<accession>A0AAW2IMV9</accession>
<proteinExistence type="predicted"/>
<evidence type="ECO:0000313" key="1">
    <source>
        <dbReference type="EMBL" id="KAL0283166.1"/>
    </source>
</evidence>
<organism evidence="1">
    <name type="scientific">Sesamum angustifolium</name>
    <dbReference type="NCBI Taxonomy" id="2727405"/>
    <lineage>
        <taxon>Eukaryota</taxon>
        <taxon>Viridiplantae</taxon>
        <taxon>Streptophyta</taxon>
        <taxon>Embryophyta</taxon>
        <taxon>Tracheophyta</taxon>
        <taxon>Spermatophyta</taxon>
        <taxon>Magnoliopsida</taxon>
        <taxon>eudicotyledons</taxon>
        <taxon>Gunneridae</taxon>
        <taxon>Pentapetalae</taxon>
        <taxon>asterids</taxon>
        <taxon>lamiids</taxon>
        <taxon>Lamiales</taxon>
        <taxon>Pedaliaceae</taxon>
        <taxon>Sesamum</taxon>
    </lineage>
</organism>
<sequence>MMDPQPDIERAISMEHAVEKRRAVHVDLIDSSSQIMYQLTLKEKRREGPNKYMHKKKIFIGKRNLICTNCRKPRHSHDTYFQLHGVPDFYRSLNEKKKKGTNNKHFVVNVDDKNEGVVATSSPNVAGIMSELLKLIQNNNTPSDLITNFASYAHRDEEFAGNVLKLV</sequence>
<dbReference type="AlphaFoldDB" id="A0AAW2IMV9"/>
<dbReference type="PANTHER" id="PTHR34222">
    <property type="entry name" value="GAG_PRE-INTEGRS DOMAIN-CONTAINING PROTEIN"/>
    <property type="match status" value="1"/>
</dbReference>